<dbReference type="AGR" id="MGI:109583"/>
<gene>
    <name evidence="3" type="primary">Pten</name>
    <name evidence="1" type="synonym">B430203M17Rik</name>
</gene>
<proteinExistence type="evidence at transcript level"/>
<reference evidence="2" key="8">
    <citation type="journal article" date="2005" name="Science">
        <title>The Transcriptional Landscape of the Mammalian Genome.</title>
        <authorList>
            <consortium name="The FANTOM Consortium"/>
            <consortium name="Riken Genome Exploration Research Group and Genome Science Group (Genome Network Project Core Group)"/>
        </authorList>
    </citation>
    <scope>NUCLEOTIDE SEQUENCE</scope>
    <source>
        <strain evidence="2">C57BL/6J</strain>
        <tissue evidence="2">Adipose</tissue>
    </source>
</reference>
<dbReference type="EMBL" id="BC150968">
    <property type="protein sequence ID" value="AAI50969.1"/>
    <property type="molecule type" value="mRNA"/>
</dbReference>
<reference evidence="2" key="9">
    <citation type="journal article" date="2005" name="Science">
        <title>Antisense Transcription in the Mammalian Transcriptome.</title>
        <authorList>
            <consortium name="RIKEN Genome Exploration Research Group and Genome Science Group (Genome Network Project Core Group) and the FANTOM Consortium"/>
        </authorList>
    </citation>
    <scope>NUCLEOTIDE SEQUENCE</scope>
    <source>
        <strain evidence="2">C57BL/6J</strain>
        <tissue evidence="2">Adipose</tissue>
    </source>
</reference>
<name>Q8BJP9_MOUSE</name>
<reference evidence="2" key="2">
    <citation type="journal article" date="2000" name="Genome Res.">
        <title>Normalization and subtraction of cap-trapper-selected cDNAs to prepare full-length cDNA libraries for rapid discovery of new genes.</title>
        <authorList>
            <person name="Carninci P."/>
            <person name="Shibata Y."/>
            <person name="Hayatsu N."/>
            <person name="Sugahara Y."/>
            <person name="Shibata K."/>
            <person name="Itoh M."/>
            <person name="Konno H."/>
            <person name="Okazaki Y."/>
            <person name="Muramatsu M."/>
            <person name="Hayashizaki Y."/>
        </authorList>
    </citation>
    <scope>NUCLEOTIDE SEQUENCE</scope>
    <source>
        <strain evidence="2">C57BL/6J</strain>
        <tissue evidence="2">Adipose</tissue>
    </source>
</reference>
<protein>
    <submittedName>
        <fullName evidence="2">Uncharacterized protein</fullName>
    </submittedName>
</protein>
<reference evidence="2" key="4">
    <citation type="journal article" date="2001" name="Nature">
        <title>Functional annotation of a full-length mouse cDNA collection.</title>
        <authorList>
            <consortium name="The RIKEN Genome Exploration Research Group Phase II Team and the FANTOM Consortium"/>
        </authorList>
    </citation>
    <scope>NUCLEOTIDE SEQUENCE</scope>
    <source>
        <strain evidence="2">C57BL/6J</strain>
        <tissue evidence="2">Adipose</tissue>
    </source>
</reference>
<reference evidence="2" key="3">
    <citation type="journal article" date="2000" name="Genome Res.">
        <title>RIKEN integrated sequence analysis (RISA) system--384-format sequencing pipeline with 384 multicapillary sequencer.</title>
        <authorList>
            <person name="Shibata K."/>
            <person name="Itoh M."/>
            <person name="Aizawa K."/>
            <person name="Nagaoka S."/>
            <person name="Sasaki N."/>
            <person name="Carninci P."/>
            <person name="Konno H."/>
            <person name="Akiyama J."/>
            <person name="Nishi K."/>
            <person name="Kitsunai T."/>
            <person name="Tashiro H."/>
            <person name="Itoh M."/>
            <person name="Sumi N."/>
            <person name="Ishii Y."/>
            <person name="Nakamura S."/>
            <person name="Hazama M."/>
            <person name="Nishine T."/>
            <person name="Harada A."/>
            <person name="Yamamoto R."/>
            <person name="Matsumoto H."/>
            <person name="Sakaguchi S."/>
            <person name="Ikegami T."/>
            <person name="Kashiwagi K."/>
            <person name="Fujiwake S."/>
            <person name="Inoue K."/>
            <person name="Togawa Y."/>
            <person name="Izawa M."/>
            <person name="Ohara E."/>
            <person name="Watahiki M."/>
            <person name="Yoneda Y."/>
            <person name="Ishikawa T."/>
            <person name="Ozawa K."/>
            <person name="Tanaka T."/>
            <person name="Matsuura S."/>
            <person name="Kawai J."/>
            <person name="Okazaki Y."/>
            <person name="Muramatsu M."/>
            <person name="Inoue Y."/>
            <person name="Kira A."/>
            <person name="Hayashizaki Y."/>
        </authorList>
    </citation>
    <scope>NUCLEOTIDE SEQUENCE</scope>
    <source>
        <strain evidence="2">C57BL/6J</strain>
        <tissue evidence="2">Adipose</tissue>
    </source>
</reference>
<dbReference type="EMBL" id="AK080905">
    <property type="protein sequence ID" value="BAC38072.1"/>
    <property type="molecule type" value="mRNA"/>
</dbReference>
<reference evidence="2" key="6">
    <citation type="submission" date="2002-04" db="EMBL/GenBank/DDBJ databases">
        <authorList>
            <person name="Adachi J."/>
            <person name="Aizawa K."/>
            <person name="Akimura T."/>
            <person name="Arakawa T."/>
            <person name="Bono H."/>
            <person name="Carninci P."/>
            <person name="Fukuda S."/>
            <person name="Furuno M."/>
            <person name="Hanagaki T."/>
            <person name="Hara A."/>
            <person name="Hashizume W."/>
            <person name="Hayashida K."/>
            <person name="Hayatsu N."/>
            <person name="Hiramoto K."/>
            <person name="Hiraoka T."/>
            <person name="Hirozane T."/>
            <person name="Hori F."/>
            <person name="Imotani K."/>
            <person name="Ishii Y."/>
            <person name="Itoh M."/>
            <person name="Kagawa I."/>
            <person name="Kasukawa T."/>
            <person name="Katoh H."/>
            <person name="Kawai J."/>
            <person name="Kojima Y."/>
            <person name="Kondo S."/>
            <person name="Konno H."/>
            <person name="Kouda M."/>
            <person name="Koya S."/>
            <person name="Kurihara C."/>
            <person name="Matsuyama T."/>
            <person name="Miyazaki A."/>
            <person name="Murata M."/>
            <person name="Nakamura M."/>
            <person name="Nishi K."/>
            <person name="Nomura K."/>
            <person name="Numazaki R."/>
            <person name="Ohno M."/>
            <person name="Ohsato N."/>
            <person name="Okazaki Y."/>
            <person name="Saito R."/>
            <person name="Saitoh H."/>
            <person name="Sakai C."/>
            <person name="Sakai K."/>
            <person name="Sakazume N."/>
            <person name="Sano H."/>
            <person name="Sasaki D."/>
            <person name="Shibata K."/>
            <person name="Shinagawa A."/>
            <person name="Shiraki T."/>
            <person name="Sogabe Y."/>
            <person name="Tagami M."/>
            <person name="Tagawa A."/>
            <person name="Takahashi F."/>
            <person name="Takaku-Akahira S."/>
            <person name="Takeda Y."/>
            <person name="Tanaka T."/>
            <person name="Tomaru A."/>
            <person name="Toya T."/>
            <person name="Yasunishi A."/>
            <person name="Muramatsu M."/>
            <person name="Hayashizaki Y."/>
        </authorList>
    </citation>
    <scope>NUCLEOTIDE SEQUENCE</scope>
    <source>
        <strain evidence="2">C57BL/6J</strain>
        <tissue evidence="2">Adipose</tissue>
    </source>
</reference>
<sequence length="104" mass="12073">MWLLGIELLTTEPFLQPTSTSFLKQILLLVSGILLQIHISELKNRPNTPNHKTVIIASKENPGEERVLARNDLCHFCHRDSVSYHRTRSIMYSKLQRFFIKGKN</sequence>
<evidence type="ECO:0000313" key="2">
    <source>
        <dbReference type="EMBL" id="BAC38072.1"/>
    </source>
</evidence>
<accession>Q8BJP9</accession>
<reference evidence="2" key="1">
    <citation type="journal article" date="1999" name="Methods Enzymol.">
        <title>High-efficiency full-length cDNA cloning.</title>
        <authorList>
            <person name="Carninci P."/>
            <person name="Hayashizaki Y."/>
        </authorList>
    </citation>
    <scope>NUCLEOTIDE SEQUENCE</scope>
    <source>
        <strain evidence="2">C57BL/6J</strain>
        <tissue evidence="2">Adipose</tissue>
    </source>
</reference>
<evidence type="ECO:0000313" key="3">
    <source>
        <dbReference type="MGI" id="MGI:109583"/>
    </source>
</evidence>
<reference evidence="2" key="5">
    <citation type="journal article" date="2002" name="Nature">
        <title>Analysis of the mouse transcriptome based on functional annotation of 60,770 full-length cDNAs.</title>
        <authorList>
            <consortium name="The FANTOM Consortium and the RIKEN Genome Exploration Research Group Phase I and II Team"/>
        </authorList>
    </citation>
    <scope>NUCLEOTIDE SEQUENCE</scope>
    <source>
        <strain evidence="2">C57BL/6J</strain>
        <tissue evidence="2">Adipose</tissue>
    </source>
</reference>
<evidence type="ECO:0000313" key="1">
    <source>
        <dbReference type="EMBL" id="AAI50969.1"/>
    </source>
</evidence>
<organism evidence="2">
    <name type="scientific">Mus musculus</name>
    <name type="common">Mouse</name>
    <dbReference type="NCBI Taxonomy" id="10090"/>
    <lineage>
        <taxon>Eukaryota</taxon>
        <taxon>Metazoa</taxon>
        <taxon>Chordata</taxon>
        <taxon>Craniata</taxon>
        <taxon>Vertebrata</taxon>
        <taxon>Euteleostomi</taxon>
        <taxon>Mammalia</taxon>
        <taxon>Eutheria</taxon>
        <taxon>Euarchontoglires</taxon>
        <taxon>Glires</taxon>
        <taxon>Rodentia</taxon>
        <taxon>Myomorpha</taxon>
        <taxon>Muroidea</taxon>
        <taxon>Muridae</taxon>
        <taxon>Murinae</taxon>
        <taxon>Mus</taxon>
        <taxon>Mus</taxon>
    </lineage>
</organism>
<dbReference type="MGI" id="MGI:109583">
    <property type="gene designation" value="Pten"/>
</dbReference>
<reference evidence="1" key="7">
    <citation type="journal article" date="2004" name="Genome Res.">
        <title>The status, quality, and expansion of the NIH full-length cDNA project: the Mammalian Gene Collection (MGC).</title>
        <authorList>
            <consortium name="The MGC Project Team"/>
            <person name="Gerhard D.S."/>
            <person name="Wagner L."/>
            <person name="Feingold E.A."/>
            <person name="Shenmen C.M."/>
            <person name="Grouse L.H."/>
            <person name="Schuler G."/>
            <person name="Klein S.L."/>
            <person name="Old S."/>
            <person name="Rasooly R."/>
            <person name="Good P."/>
            <person name="Guyer M."/>
            <person name="Peck A.M."/>
            <person name="Derge J.G."/>
            <person name="Lipman D."/>
            <person name="Collins F.S."/>
            <person name="Jang W."/>
            <person name="Sherry S."/>
            <person name="Feolo M."/>
            <person name="Misquitta L."/>
            <person name="Lee E."/>
            <person name="Rotmistrovsky K."/>
            <person name="Greenhut S.F."/>
            <person name="Schaefer C.F."/>
            <person name="Buetow K."/>
            <person name="Bonner T.I."/>
            <person name="Haussler D."/>
            <person name="Kent J."/>
            <person name="Kiekhaus M."/>
            <person name="Furey T."/>
            <person name="Brent M."/>
            <person name="Prange C."/>
            <person name="Schreiber K."/>
            <person name="Shapiro N."/>
            <person name="Bhat N.K."/>
            <person name="Hopkins R.F."/>
            <person name="Hsie F."/>
            <person name="Driscoll T."/>
            <person name="Soares M.B."/>
            <person name="Casavant T.L."/>
            <person name="Scheetz T.E."/>
            <person name="Brown-stein M.J."/>
            <person name="Usdin T.B."/>
            <person name="Toshiyuki S."/>
            <person name="Carninci P."/>
            <person name="Piao Y."/>
            <person name="Dudekula D.B."/>
            <person name="Ko M.S."/>
            <person name="Kawakami K."/>
            <person name="Suzuki Y."/>
            <person name="Sugano S."/>
            <person name="Gruber C.E."/>
            <person name="Smith M.R."/>
            <person name="Simmons B."/>
            <person name="Moore T."/>
            <person name="Waterman R."/>
            <person name="Johnson S.L."/>
            <person name="Ruan Y."/>
            <person name="Wei C.L."/>
            <person name="Mathavan S."/>
            <person name="Gunaratne P.H."/>
            <person name="Wu J."/>
            <person name="Garcia A.M."/>
            <person name="Hulyk S.W."/>
            <person name="Fuh E."/>
            <person name="Yuan Y."/>
            <person name="Sneed A."/>
            <person name="Kowis C."/>
            <person name="Hodgson A."/>
            <person name="Muzny D.M."/>
            <person name="McPherson J."/>
            <person name="Gibbs R.A."/>
            <person name="Fahey J."/>
            <person name="Helton E."/>
            <person name="Ketteman M."/>
            <person name="Madan A."/>
            <person name="Rodrigues S."/>
            <person name="Sanchez A."/>
            <person name="Whiting M."/>
            <person name="Madari A."/>
            <person name="Young A.C."/>
            <person name="Wetherby K.D."/>
            <person name="Granite S.J."/>
            <person name="Kwong P.N."/>
            <person name="Brinkley C.P."/>
            <person name="Pearson R.L."/>
            <person name="Bouffard G.G."/>
            <person name="Blakesly R.W."/>
            <person name="Green E.D."/>
            <person name="Dickson M.C."/>
            <person name="Rodriguez A.C."/>
            <person name="Grimwood J."/>
            <person name="Schmutz J."/>
            <person name="Myers R.M."/>
            <person name="Butterfield Y.S."/>
            <person name="Griffith M."/>
            <person name="Griffith O.L."/>
            <person name="Krzywinski M.I."/>
            <person name="Liao N."/>
            <person name="Morin R."/>
            <person name="Morrin R."/>
            <person name="Palmquist D."/>
            <person name="Petrescu A.S."/>
            <person name="Skalska U."/>
            <person name="Smailus D.E."/>
            <person name="Stott J.M."/>
            <person name="Schnerch A."/>
            <person name="Schein J.E."/>
            <person name="Jones S.J."/>
            <person name="Holt R.A."/>
            <person name="Baross A."/>
            <person name="Marra M.A."/>
            <person name="Clifton S."/>
            <person name="Makowski K.A."/>
            <person name="Bosak S."/>
            <person name="Malek J."/>
        </authorList>
    </citation>
    <scope>NUCLEOTIDE SEQUENCE [LARGE SCALE MRNA]</scope>
    <source>
        <tissue evidence="1">Brain</tissue>
    </source>
</reference>
<dbReference type="AlphaFoldDB" id="Q8BJP9"/>